<organism evidence="1 2">
    <name type="scientific">Microlunatus parietis</name>
    <dbReference type="NCBI Taxonomy" id="682979"/>
    <lineage>
        <taxon>Bacteria</taxon>
        <taxon>Bacillati</taxon>
        <taxon>Actinomycetota</taxon>
        <taxon>Actinomycetes</taxon>
        <taxon>Propionibacteriales</taxon>
        <taxon>Propionibacteriaceae</taxon>
        <taxon>Microlunatus</taxon>
    </lineage>
</organism>
<protein>
    <recommendedName>
        <fullName evidence="3">HEAT repeat-containing protein</fullName>
    </recommendedName>
</protein>
<keyword evidence="2" id="KW-1185">Reference proteome</keyword>
<proteinExistence type="predicted"/>
<dbReference type="Proteomes" id="UP000569914">
    <property type="component" value="Unassembled WGS sequence"/>
</dbReference>
<name>A0A7Y9I959_9ACTN</name>
<comment type="caution">
    <text evidence="1">The sequence shown here is derived from an EMBL/GenBank/DDBJ whole genome shotgun (WGS) entry which is preliminary data.</text>
</comment>
<evidence type="ECO:0000313" key="2">
    <source>
        <dbReference type="Proteomes" id="UP000569914"/>
    </source>
</evidence>
<dbReference type="AlphaFoldDB" id="A0A7Y9I959"/>
<dbReference type="RefSeq" id="WP_179753355.1">
    <property type="nucleotide sequence ID" value="NZ_JACCBU010000001.1"/>
</dbReference>
<evidence type="ECO:0008006" key="3">
    <source>
        <dbReference type="Google" id="ProtNLM"/>
    </source>
</evidence>
<evidence type="ECO:0000313" key="1">
    <source>
        <dbReference type="EMBL" id="NYE72507.1"/>
    </source>
</evidence>
<reference evidence="1 2" key="1">
    <citation type="submission" date="2020-07" db="EMBL/GenBank/DDBJ databases">
        <title>Sequencing the genomes of 1000 actinobacteria strains.</title>
        <authorList>
            <person name="Klenk H.-P."/>
        </authorList>
    </citation>
    <scope>NUCLEOTIDE SEQUENCE [LARGE SCALE GENOMIC DNA]</scope>
    <source>
        <strain evidence="1 2">DSM 22083</strain>
    </source>
</reference>
<gene>
    <name evidence="1" type="ORF">BKA15_003836</name>
</gene>
<dbReference type="EMBL" id="JACCBU010000001">
    <property type="protein sequence ID" value="NYE72507.1"/>
    <property type="molecule type" value="Genomic_DNA"/>
</dbReference>
<accession>A0A7Y9I959</accession>
<sequence length="113" mass="12218">MATLDEDRNEVRHQLLEAERLLSGDDPEATASNAATAKMEAIAARHDAAGHLVELLAPLLAEAEDKQVRFGAATFLLSRGHADLAVPVLETIDVLEASIVLAQWRRRQQPGTA</sequence>